<dbReference type="EMBL" id="AP026709">
    <property type="protein sequence ID" value="BDQ38417.1"/>
    <property type="molecule type" value="Genomic_DNA"/>
</dbReference>
<dbReference type="CDD" id="cd01948">
    <property type="entry name" value="EAL"/>
    <property type="match status" value="1"/>
</dbReference>
<reference evidence="2 3" key="1">
    <citation type="submission" date="2022-08" db="EMBL/GenBank/DDBJ databases">
        <title>Genome Sequence of the sulphate-reducing bacterium, Pseudodesulfovibrio sp. SYK.</title>
        <authorList>
            <person name="Kondo R."/>
            <person name="Kataoka T."/>
        </authorList>
    </citation>
    <scope>NUCLEOTIDE SEQUENCE [LARGE SCALE GENOMIC DNA]</scope>
    <source>
        <strain evidence="2 3">SYK</strain>
    </source>
</reference>
<dbReference type="SMART" id="SM00052">
    <property type="entry name" value="EAL"/>
    <property type="match status" value="1"/>
</dbReference>
<evidence type="ECO:0000313" key="3">
    <source>
        <dbReference type="Proteomes" id="UP001317742"/>
    </source>
</evidence>
<feature type="domain" description="EAL" evidence="1">
    <location>
        <begin position="7"/>
        <end position="258"/>
    </location>
</feature>
<dbReference type="PANTHER" id="PTHR33121">
    <property type="entry name" value="CYCLIC DI-GMP PHOSPHODIESTERASE PDEF"/>
    <property type="match status" value="1"/>
</dbReference>
<keyword evidence="3" id="KW-1185">Reference proteome</keyword>
<evidence type="ECO:0000313" key="2">
    <source>
        <dbReference type="EMBL" id="BDQ38417.1"/>
    </source>
</evidence>
<dbReference type="InterPro" id="IPR001633">
    <property type="entry name" value="EAL_dom"/>
</dbReference>
<protein>
    <submittedName>
        <fullName evidence="2">Diguanylate phosphodiesterase</fullName>
    </submittedName>
</protein>
<dbReference type="PROSITE" id="PS50883">
    <property type="entry name" value="EAL"/>
    <property type="match status" value="1"/>
</dbReference>
<gene>
    <name evidence="2" type="ORF">SYK_27770</name>
</gene>
<dbReference type="RefSeq" id="WP_281760915.1">
    <property type="nucleotide sequence ID" value="NZ_AP026709.1"/>
</dbReference>
<dbReference type="PANTHER" id="PTHR33121:SF76">
    <property type="entry name" value="SIGNALING PROTEIN"/>
    <property type="match status" value="1"/>
</dbReference>
<name>A0ABM8B3L2_9BACT</name>
<dbReference type="SUPFAM" id="SSF141868">
    <property type="entry name" value="EAL domain-like"/>
    <property type="match status" value="1"/>
</dbReference>
<sequence length="411" mass="46338">MVENICPPVDEEGVRTILESKRVNTNFQPVVAIASKSIIGFEAFSRVTGDDRFIDTRMLFHKDLSPELMVGVDRMCRRMALEKFKPIHDAHKKLLLGLNVNVEIFPHIDPNNLTLPRLIKEAGIDPGNIVLEVMDFAPDRDLVAYYCELVQGLGCKFCLDGCAVDDSFNYAITKINPDFIKLDRSFFGEAEQTDYSAKALDALLSVAGHVGASVIGRGVESESESIRLLLAGVDLQQGYYYTRSEESRPGDPAGKFMEKIVETHDKYFKVKNKLVLHKKQRFVEAFKDVSAICTKLSNMSEEWFEDGCKRLVRKVEEVISIFVLDDRGRQITRRISAGTVQPPHHPDAIMETGTDHSVEDYVLYLDIGYEKFVTPPFVSPFTGKRSCLISRPFFNVQGSRYMVCVELPHPG</sequence>
<dbReference type="Pfam" id="PF00563">
    <property type="entry name" value="EAL"/>
    <property type="match status" value="1"/>
</dbReference>
<dbReference type="InterPro" id="IPR050706">
    <property type="entry name" value="Cyclic-di-GMP_PDE-like"/>
</dbReference>
<dbReference type="InterPro" id="IPR035919">
    <property type="entry name" value="EAL_sf"/>
</dbReference>
<dbReference type="Gene3D" id="3.20.20.450">
    <property type="entry name" value="EAL domain"/>
    <property type="match status" value="1"/>
</dbReference>
<accession>A0ABM8B3L2</accession>
<proteinExistence type="predicted"/>
<dbReference type="Proteomes" id="UP001317742">
    <property type="component" value="Chromosome"/>
</dbReference>
<organism evidence="2 3">
    <name type="scientific">Pseudodesulfovibrio nedwellii</name>
    <dbReference type="NCBI Taxonomy" id="2973072"/>
    <lineage>
        <taxon>Bacteria</taxon>
        <taxon>Pseudomonadati</taxon>
        <taxon>Thermodesulfobacteriota</taxon>
        <taxon>Desulfovibrionia</taxon>
        <taxon>Desulfovibrionales</taxon>
        <taxon>Desulfovibrionaceae</taxon>
    </lineage>
</organism>
<evidence type="ECO:0000259" key="1">
    <source>
        <dbReference type="PROSITE" id="PS50883"/>
    </source>
</evidence>